<evidence type="ECO:0000313" key="2">
    <source>
        <dbReference type="EMBL" id="PWA55246.1"/>
    </source>
</evidence>
<evidence type="ECO:0000313" key="3">
    <source>
        <dbReference type="Proteomes" id="UP000245207"/>
    </source>
</evidence>
<dbReference type="Proteomes" id="UP000245207">
    <property type="component" value="Unassembled WGS sequence"/>
</dbReference>
<protein>
    <submittedName>
        <fullName evidence="2">Phospholipase-like protein</fullName>
    </submittedName>
</protein>
<dbReference type="CDD" id="cd20404">
    <property type="entry name" value="Tudor_Agenet_AtEML-like"/>
    <property type="match status" value="1"/>
</dbReference>
<comment type="caution">
    <text evidence="2">The sequence shown here is derived from an EMBL/GenBank/DDBJ whole genome shotgun (WGS) entry which is preliminary data.</text>
</comment>
<sequence length="437" mass="49515">MPLELNLDELFAGILTTRSARKDDQIASPVSRQLGGKILKSCAAPLNEPQVKRVLISDSESEVEHEKIKPSSIDPRMPSKSDFMCKYNQMPVKLDLDELFAGILTKRAKKDDQVKRVLISLDSESEEEHENRKPSSIDPPMPSKSVKEWNGKRKRNKKQIIPFAGGRMGRRTQPVEHGENLVGKRIKVWWAADSSYRQGVVKSFDRVYNSHKMHKVSFDDGDEEILELKWERWELVEKVSPNWDSVGVAVPGKVSSSQSDMICVQGYKVKNINAPILESIFRSHGDIAAKCVFTDAVVRTSLLEAICEIARRIKTNDVTNIISKMEEIESQVSAAEASKINVSWLQPHLETIRKRNEAQKNKTLLMEMKKNTTLIKMAAKTDLKERCDEFVAASNRLVKANKCVKVLELVEKKLTNDVLEFKAEKDLFVGQPILYAD</sequence>
<dbReference type="Pfam" id="PF05278">
    <property type="entry name" value="PEARLI-4"/>
    <property type="match status" value="1"/>
</dbReference>
<dbReference type="STRING" id="35608.A0A2U1M1V6"/>
<gene>
    <name evidence="2" type="ORF">CTI12_AA429150</name>
</gene>
<feature type="region of interest" description="Disordered" evidence="1">
    <location>
        <begin position="123"/>
        <end position="154"/>
    </location>
</feature>
<dbReference type="EMBL" id="PKPP01006811">
    <property type="protein sequence ID" value="PWA55246.1"/>
    <property type="molecule type" value="Genomic_DNA"/>
</dbReference>
<keyword evidence="3" id="KW-1185">Reference proteome</keyword>
<dbReference type="Gene3D" id="2.30.30.140">
    <property type="match status" value="1"/>
</dbReference>
<name>A0A2U1M1V6_ARTAN</name>
<dbReference type="PANTHER" id="PTHR35358:SF18">
    <property type="entry name" value="PHOSPHOLIPASE-LIKE PROTEIN-RELATED"/>
    <property type="match status" value="1"/>
</dbReference>
<evidence type="ECO:0000256" key="1">
    <source>
        <dbReference type="SAM" id="MobiDB-lite"/>
    </source>
</evidence>
<accession>A0A2U1M1V6</accession>
<dbReference type="InterPro" id="IPR007942">
    <property type="entry name" value="PLipase-like"/>
</dbReference>
<reference evidence="2 3" key="1">
    <citation type="journal article" date="2018" name="Mol. Plant">
        <title>The genome of Artemisia annua provides insight into the evolution of Asteraceae family and artemisinin biosynthesis.</title>
        <authorList>
            <person name="Shen Q."/>
            <person name="Zhang L."/>
            <person name="Liao Z."/>
            <person name="Wang S."/>
            <person name="Yan T."/>
            <person name="Shi P."/>
            <person name="Liu M."/>
            <person name="Fu X."/>
            <person name="Pan Q."/>
            <person name="Wang Y."/>
            <person name="Lv Z."/>
            <person name="Lu X."/>
            <person name="Zhang F."/>
            <person name="Jiang W."/>
            <person name="Ma Y."/>
            <person name="Chen M."/>
            <person name="Hao X."/>
            <person name="Li L."/>
            <person name="Tang Y."/>
            <person name="Lv G."/>
            <person name="Zhou Y."/>
            <person name="Sun X."/>
            <person name="Brodelius P.E."/>
            <person name="Rose J.K.C."/>
            <person name="Tang K."/>
        </authorList>
    </citation>
    <scope>NUCLEOTIDE SEQUENCE [LARGE SCALE GENOMIC DNA]</scope>
    <source>
        <strain evidence="3">cv. Huhao1</strain>
        <tissue evidence="2">Leaf</tissue>
    </source>
</reference>
<dbReference type="PANTHER" id="PTHR35358">
    <property type="entry name" value="OS06G0711100 PROTEIN"/>
    <property type="match status" value="1"/>
</dbReference>
<proteinExistence type="predicted"/>
<dbReference type="AlphaFoldDB" id="A0A2U1M1V6"/>
<organism evidence="2 3">
    <name type="scientific">Artemisia annua</name>
    <name type="common">Sweet wormwood</name>
    <dbReference type="NCBI Taxonomy" id="35608"/>
    <lineage>
        <taxon>Eukaryota</taxon>
        <taxon>Viridiplantae</taxon>
        <taxon>Streptophyta</taxon>
        <taxon>Embryophyta</taxon>
        <taxon>Tracheophyta</taxon>
        <taxon>Spermatophyta</taxon>
        <taxon>Magnoliopsida</taxon>
        <taxon>eudicotyledons</taxon>
        <taxon>Gunneridae</taxon>
        <taxon>Pentapetalae</taxon>
        <taxon>asterids</taxon>
        <taxon>campanulids</taxon>
        <taxon>Asterales</taxon>
        <taxon>Asteraceae</taxon>
        <taxon>Asteroideae</taxon>
        <taxon>Anthemideae</taxon>
        <taxon>Artemisiinae</taxon>
        <taxon>Artemisia</taxon>
    </lineage>
</organism>
<dbReference type="OrthoDB" id="200660at2759"/>